<evidence type="ECO:0008006" key="4">
    <source>
        <dbReference type="Google" id="ProtNLM"/>
    </source>
</evidence>
<evidence type="ECO:0000256" key="1">
    <source>
        <dbReference type="SAM" id="Phobius"/>
    </source>
</evidence>
<dbReference type="InterPro" id="IPR010539">
    <property type="entry name" value="BaxI_1-like"/>
</dbReference>
<dbReference type="PANTHER" id="PTHR41282:SF1">
    <property type="entry name" value="CONSERVED TRANSMEMBRANE PROTEIN-RELATED"/>
    <property type="match status" value="1"/>
</dbReference>
<dbReference type="Pfam" id="PF12811">
    <property type="entry name" value="BaxI_1"/>
    <property type="match status" value="1"/>
</dbReference>
<keyword evidence="1" id="KW-1133">Transmembrane helix</keyword>
<feature type="transmembrane region" description="Helical" evidence="1">
    <location>
        <begin position="217"/>
        <end position="238"/>
    </location>
</feature>
<reference evidence="2 3" key="1">
    <citation type="submission" date="2018-07" db="EMBL/GenBank/DDBJ databases">
        <title>Genome sequencing of Runella.</title>
        <authorList>
            <person name="Baek M.-G."/>
            <person name="Yi H."/>
        </authorList>
    </citation>
    <scope>NUCLEOTIDE SEQUENCE [LARGE SCALE GENOMIC DNA]</scope>
    <source>
        <strain evidence="2 3">HYN0085</strain>
    </source>
</reference>
<gene>
    <name evidence="2" type="ORF">DR864_18445</name>
</gene>
<dbReference type="KEGG" id="run:DR864_18445"/>
<protein>
    <recommendedName>
        <fullName evidence="4">Bax inhibitor-1/YccA family protein</fullName>
    </recommendedName>
</protein>
<accession>A0A344TLQ7</accession>
<organism evidence="2 3">
    <name type="scientific">Runella rosea</name>
    <dbReference type="NCBI Taxonomy" id="2259595"/>
    <lineage>
        <taxon>Bacteria</taxon>
        <taxon>Pseudomonadati</taxon>
        <taxon>Bacteroidota</taxon>
        <taxon>Cytophagia</taxon>
        <taxon>Cytophagales</taxon>
        <taxon>Spirosomataceae</taxon>
        <taxon>Runella</taxon>
    </lineage>
</organism>
<evidence type="ECO:0000313" key="2">
    <source>
        <dbReference type="EMBL" id="AXE19578.1"/>
    </source>
</evidence>
<dbReference type="PIRSF" id="PIRSF009160">
    <property type="entry name" value="UCP009160"/>
    <property type="match status" value="1"/>
</dbReference>
<feature type="transmembrane region" description="Helical" evidence="1">
    <location>
        <begin position="33"/>
        <end position="51"/>
    </location>
</feature>
<evidence type="ECO:0000313" key="3">
    <source>
        <dbReference type="Proteomes" id="UP000251993"/>
    </source>
</evidence>
<name>A0A344TLQ7_9BACT</name>
<dbReference type="AlphaFoldDB" id="A0A344TLQ7"/>
<dbReference type="EMBL" id="CP030850">
    <property type="protein sequence ID" value="AXE19578.1"/>
    <property type="molecule type" value="Genomic_DNA"/>
</dbReference>
<keyword evidence="1" id="KW-0812">Transmembrane</keyword>
<sequence>MANPTLSEKSFIKAAREGVGQGPMTVQGTVNKIILMGALVLASALGSWFLFASNPALIMPLAIGGAIAGFVIALILAFKQHLAPTLAPLYAVVEGVFVGATTLIFESMYPGIGLSAVLLTFAILAGIVGLYKAGVIRATPTFKRTILAATAGVAIFYLVAMVLRMFSIEMPLIYDNGWFGIGFSLFVVGLAAFNLVLDLDMIEQGAEHGAPKYMEWYCAFGMIVTIVWLYIEVLRLLAKLSSRD</sequence>
<feature type="transmembrane region" description="Helical" evidence="1">
    <location>
        <begin position="57"/>
        <end position="78"/>
    </location>
</feature>
<keyword evidence="3" id="KW-1185">Reference proteome</keyword>
<feature type="transmembrane region" description="Helical" evidence="1">
    <location>
        <begin position="145"/>
        <end position="166"/>
    </location>
</feature>
<feature type="transmembrane region" description="Helical" evidence="1">
    <location>
        <begin position="178"/>
        <end position="197"/>
    </location>
</feature>
<feature type="transmembrane region" description="Helical" evidence="1">
    <location>
        <begin position="85"/>
        <end position="105"/>
    </location>
</feature>
<dbReference type="OrthoDB" id="116480at2"/>
<dbReference type="PANTHER" id="PTHR41282">
    <property type="entry name" value="CONSERVED TRANSMEMBRANE PROTEIN-RELATED"/>
    <property type="match status" value="1"/>
</dbReference>
<dbReference type="Proteomes" id="UP000251993">
    <property type="component" value="Chromosome"/>
</dbReference>
<proteinExistence type="predicted"/>
<feature type="transmembrane region" description="Helical" evidence="1">
    <location>
        <begin position="111"/>
        <end position="133"/>
    </location>
</feature>
<dbReference type="RefSeq" id="WP_114068347.1">
    <property type="nucleotide sequence ID" value="NZ_CP030850.1"/>
</dbReference>
<keyword evidence="1" id="KW-0472">Membrane</keyword>